<sequence length="310" mass="34675">MRRTRVSSRPLLHVFLVAFGSYVDLPCRFHLPMAIGTPEAEDVVELVEEVTSFSFEIPEGVKAGVKLKVVAPDQVTLHIPLPHNVVTGDRMVMVKSLDGKWGIKHVVRGELGGSPMFSTPWKTEEEIAKDLSQPHVCSVELATTKGTIKLRVVPSWAPKGAQRFLQLVSDKYYTDLPIYRAVPDFLIQFGVTTDDRYGRYEAMEDDELKGIPFLEGMVCFAASSQNSRLAAICVFLTDLPQLGKRSWETPFARVSEESFPVLRSIYTGYGEMPQCGGSGPDPIQLQDRGNPYIKEKFPQCDYVESAEWVQ</sequence>
<dbReference type="SUPFAM" id="SSF50891">
    <property type="entry name" value="Cyclophilin-like"/>
    <property type="match status" value="1"/>
</dbReference>
<comment type="subcellular location">
    <subcellularLocation>
        <location evidence="1">Nucleus</location>
    </subcellularLocation>
</comment>
<evidence type="ECO:0000313" key="5">
    <source>
        <dbReference type="Proteomes" id="UP001642484"/>
    </source>
</evidence>
<comment type="caution">
    <text evidence="4">The sequence shown here is derived from an EMBL/GenBank/DDBJ whole genome shotgun (WGS) entry which is preliminary data.</text>
</comment>
<dbReference type="PROSITE" id="PS50072">
    <property type="entry name" value="CSA_PPIASE_2"/>
    <property type="match status" value="1"/>
</dbReference>
<keyword evidence="2" id="KW-0539">Nucleus</keyword>
<evidence type="ECO:0000256" key="2">
    <source>
        <dbReference type="ARBA" id="ARBA00023242"/>
    </source>
</evidence>
<dbReference type="PANTHER" id="PTHR45625:SF6">
    <property type="entry name" value="SPLICEOSOME-ASSOCIATED PROTEIN CWC27 HOMOLOG"/>
    <property type="match status" value="1"/>
</dbReference>
<dbReference type="EMBL" id="CAXAMN010016546">
    <property type="protein sequence ID" value="CAK9048424.1"/>
    <property type="molecule type" value="Genomic_DNA"/>
</dbReference>
<dbReference type="InterPro" id="IPR044666">
    <property type="entry name" value="Cyclophilin_A-like"/>
</dbReference>
<dbReference type="Pfam" id="PF00160">
    <property type="entry name" value="Pro_isomerase"/>
    <property type="match status" value="1"/>
</dbReference>
<dbReference type="Proteomes" id="UP001642484">
    <property type="component" value="Unassembled WGS sequence"/>
</dbReference>
<proteinExistence type="predicted"/>
<gene>
    <name evidence="4" type="ORF">CCMP2556_LOCUS24936</name>
</gene>
<name>A0ABP0MCG1_9DINO</name>
<reference evidence="4 5" key="1">
    <citation type="submission" date="2024-02" db="EMBL/GenBank/DDBJ databases">
        <authorList>
            <person name="Chen Y."/>
            <person name="Shah S."/>
            <person name="Dougan E. K."/>
            <person name="Thang M."/>
            <person name="Chan C."/>
        </authorList>
    </citation>
    <scope>NUCLEOTIDE SEQUENCE [LARGE SCALE GENOMIC DNA]</scope>
</reference>
<dbReference type="InterPro" id="IPR002130">
    <property type="entry name" value="Cyclophilin-type_PPIase_dom"/>
</dbReference>
<organism evidence="4 5">
    <name type="scientific">Durusdinium trenchii</name>
    <dbReference type="NCBI Taxonomy" id="1381693"/>
    <lineage>
        <taxon>Eukaryota</taxon>
        <taxon>Sar</taxon>
        <taxon>Alveolata</taxon>
        <taxon>Dinophyceae</taxon>
        <taxon>Suessiales</taxon>
        <taxon>Symbiodiniaceae</taxon>
        <taxon>Durusdinium</taxon>
    </lineage>
</organism>
<evidence type="ECO:0000259" key="3">
    <source>
        <dbReference type="PROSITE" id="PS50072"/>
    </source>
</evidence>
<dbReference type="Gene3D" id="2.40.100.10">
    <property type="entry name" value="Cyclophilin-like"/>
    <property type="match status" value="1"/>
</dbReference>
<keyword evidence="5" id="KW-1185">Reference proteome</keyword>
<evidence type="ECO:0000256" key="1">
    <source>
        <dbReference type="ARBA" id="ARBA00004123"/>
    </source>
</evidence>
<accession>A0ABP0MCG1</accession>
<protein>
    <recommendedName>
        <fullName evidence="3">PPIase cyclophilin-type domain-containing protein</fullName>
    </recommendedName>
</protein>
<feature type="domain" description="PPIase cyclophilin-type" evidence="3">
    <location>
        <begin position="146"/>
        <end position="265"/>
    </location>
</feature>
<evidence type="ECO:0000313" key="4">
    <source>
        <dbReference type="EMBL" id="CAK9048424.1"/>
    </source>
</evidence>
<dbReference type="PANTHER" id="PTHR45625">
    <property type="entry name" value="PEPTIDYL-PROLYL CIS-TRANS ISOMERASE-RELATED"/>
    <property type="match status" value="1"/>
</dbReference>
<dbReference type="InterPro" id="IPR029000">
    <property type="entry name" value="Cyclophilin-like_dom_sf"/>
</dbReference>